<evidence type="ECO:0008006" key="4">
    <source>
        <dbReference type="Google" id="ProtNLM"/>
    </source>
</evidence>
<organism evidence="2 3">
    <name type="scientific">Prorocentrum cordatum</name>
    <dbReference type="NCBI Taxonomy" id="2364126"/>
    <lineage>
        <taxon>Eukaryota</taxon>
        <taxon>Sar</taxon>
        <taxon>Alveolata</taxon>
        <taxon>Dinophyceae</taxon>
        <taxon>Prorocentrales</taxon>
        <taxon>Prorocentraceae</taxon>
        <taxon>Prorocentrum</taxon>
    </lineage>
</organism>
<feature type="compositionally biased region" description="Basic and acidic residues" evidence="1">
    <location>
        <begin position="66"/>
        <end position="79"/>
    </location>
</feature>
<proteinExistence type="predicted"/>
<dbReference type="EMBL" id="CAUYUJ010014186">
    <property type="protein sequence ID" value="CAK0837937.1"/>
    <property type="molecule type" value="Genomic_DNA"/>
</dbReference>
<dbReference type="Proteomes" id="UP001189429">
    <property type="component" value="Unassembled WGS sequence"/>
</dbReference>
<accession>A0ABN9SZ76</accession>
<reference evidence="2" key="1">
    <citation type="submission" date="2023-10" db="EMBL/GenBank/DDBJ databases">
        <authorList>
            <person name="Chen Y."/>
            <person name="Shah S."/>
            <person name="Dougan E. K."/>
            <person name="Thang M."/>
            <person name="Chan C."/>
        </authorList>
    </citation>
    <scope>NUCLEOTIDE SEQUENCE [LARGE SCALE GENOMIC DNA]</scope>
</reference>
<evidence type="ECO:0000256" key="1">
    <source>
        <dbReference type="SAM" id="MobiDB-lite"/>
    </source>
</evidence>
<name>A0ABN9SZ76_9DINO</name>
<gene>
    <name evidence="2" type="ORF">PCOR1329_LOCUS34007</name>
</gene>
<sequence>MPGTGQTLARSTAWPAMLAMLFGLAFLLFGNFGPLRASKVLSSTRRIPEARPGSAASGPIAGRARIGPDERGGLGKEGTRNLLHAAGFSPTEGPIPRYMGAGRRRENQPRELNFCW</sequence>
<feature type="region of interest" description="Disordered" evidence="1">
    <location>
        <begin position="44"/>
        <end position="110"/>
    </location>
</feature>
<evidence type="ECO:0000313" key="2">
    <source>
        <dbReference type="EMBL" id="CAK0837937.1"/>
    </source>
</evidence>
<evidence type="ECO:0000313" key="3">
    <source>
        <dbReference type="Proteomes" id="UP001189429"/>
    </source>
</evidence>
<comment type="caution">
    <text evidence="2">The sequence shown here is derived from an EMBL/GenBank/DDBJ whole genome shotgun (WGS) entry which is preliminary data.</text>
</comment>
<keyword evidence="3" id="KW-1185">Reference proteome</keyword>
<protein>
    <recommendedName>
        <fullName evidence="4">G-patch domain-containing protein</fullName>
    </recommendedName>
</protein>